<evidence type="ECO:0000313" key="3">
    <source>
        <dbReference type="Proteomes" id="UP000000763"/>
    </source>
</evidence>
<feature type="compositionally biased region" description="Polar residues" evidence="1">
    <location>
        <begin position="205"/>
        <end position="214"/>
    </location>
</feature>
<protein>
    <submittedName>
        <fullName evidence="2">Uncharacterized protein</fullName>
    </submittedName>
</protein>
<evidence type="ECO:0000256" key="1">
    <source>
        <dbReference type="SAM" id="MobiDB-lite"/>
    </source>
</evidence>
<accession>Q8H446</accession>
<gene>
    <name evidence="2" type="primary">P0407H12.121</name>
</gene>
<feature type="region of interest" description="Disordered" evidence="1">
    <location>
        <begin position="205"/>
        <end position="232"/>
    </location>
</feature>
<reference evidence="3" key="2">
    <citation type="journal article" date="2008" name="Nucleic Acids Res.">
        <title>The rice annotation project database (RAP-DB): 2008 update.</title>
        <authorList>
            <consortium name="The rice annotation project (RAP)"/>
        </authorList>
    </citation>
    <scope>GENOME REANNOTATION</scope>
    <source>
        <strain evidence="3">cv. Nipponbare</strain>
    </source>
</reference>
<reference evidence="3" key="1">
    <citation type="journal article" date="2005" name="Nature">
        <title>The map-based sequence of the rice genome.</title>
        <authorList>
            <consortium name="International rice genome sequencing project (IRGSP)"/>
            <person name="Matsumoto T."/>
            <person name="Wu J."/>
            <person name="Kanamori H."/>
            <person name="Katayose Y."/>
            <person name="Fujisawa M."/>
            <person name="Namiki N."/>
            <person name="Mizuno H."/>
            <person name="Yamamoto K."/>
            <person name="Antonio B.A."/>
            <person name="Baba T."/>
            <person name="Sakata K."/>
            <person name="Nagamura Y."/>
            <person name="Aoki H."/>
            <person name="Arikawa K."/>
            <person name="Arita K."/>
            <person name="Bito T."/>
            <person name="Chiden Y."/>
            <person name="Fujitsuka N."/>
            <person name="Fukunaka R."/>
            <person name="Hamada M."/>
            <person name="Harada C."/>
            <person name="Hayashi A."/>
            <person name="Hijishita S."/>
            <person name="Honda M."/>
            <person name="Hosokawa S."/>
            <person name="Ichikawa Y."/>
            <person name="Idonuma A."/>
            <person name="Iijima M."/>
            <person name="Ikeda M."/>
            <person name="Ikeno M."/>
            <person name="Ito K."/>
            <person name="Ito S."/>
            <person name="Ito T."/>
            <person name="Ito Y."/>
            <person name="Ito Y."/>
            <person name="Iwabuchi A."/>
            <person name="Kamiya K."/>
            <person name="Karasawa W."/>
            <person name="Kurita K."/>
            <person name="Katagiri S."/>
            <person name="Kikuta A."/>
            <person name="Kobayashi H."/>
            <person name="Kobayashi N."/>
            <person name="Machita K."/>
            <person name="Maehara T."/>
            <person name="Masukawa M."/>
            <person name="Mizubayashi T."/>
            <person name="Mukai Y."/>
            <person name="Nagasaki H."/>
            <person name="Nagata Y."/>
            <person name="Naito S."/>
            <person name="Nakashima M."/>
            <person name="Nakama Y."/>
            <person name="Nakamichi Y."/>
            <person name="Nakamura M."/>
            <person name="Meguro A."/>
            <person name="Negishi M."/>
            <person name="Ohta I."/>
            <person name="Ohta T."/>
            <person name="Okamoto M."/>
            <person name="Ono N."/>
            <person name="Saji S."/>
            <person name="Sakaguchi M."/>
            <person name="Sakai K."/>
            <person name="Shibata M."/>
            <person name="Shimokawa T."/>
            <person name="Song J."/>
            <person name="Takazaki Y."/>
            <person name="Terasawa K."/>
            <person name="Tsugane M."/>
            <person name="Tsuji K."/>
            <person name="Ueda S."/>
            <person name="Waki K."/>
            <person name="Yamagata H."/>
            <person name="Yamamoto M."/>
            <person name="Yamamoto S."/>
            <person name="Yamane H."/>
            <person name="Yoshiki S."/>
            <person name="Yoshihara R."/>
            <person name="Yukawa K."/>
            <person name="Zhong H."/>
            <person name="Yano M."/>
            <person name="Yuan Q."/>
            <person name="Ouyang S."/>
            <person name="Liu J."/>
            <person name="Jones K.M."/>
            <person name="Gansberger K."/>
            <person name="Moffat K."/>
            <person name="Hill J."/>
            <person name="Bera J."/>
            <person name="Fadrosh D."/>
            <person name="Jin S."/>
            <person name="Johri S."/>
            <person name="Kim M."/>
            <person name="Overton L."/>
            <person name="Reardon M."/>
            <person name="Tsitrin T."/>
            <person name="Vuong H."/>
            <person name="Weaver B."/>
            <person name="Ciecko A."/>
            <person name="Tallon L."/>
            <person name="Jackson J."/>
            <person name="Pai G."/>
            <person name="Aken S.V."/>
            <person name="Utterback T."/>
            <person name="Reidmuller S."/>
            <person name="Feldblyum T."/>
            <person name="Hsiao J."/>
            <person name="Zismann V."/>
            <person name="Iobst S."/>
            <person name="de Vazeille A.R."/>
            <person name="Buell C.R."/>
            <person name="Ying K."/>
            <person name="Li Y."/>
            <person name="Lu T."/>
            <person name="Huang Y."/>
            <person name="Zhao Q."/>
            <person name="Feng Q."/>
            <person name="Zhang L."/>
            <person name="Zhu J."/>
            <person name="Weng Q."/>
            <person name="Mu J."/>
            <person name="Lu Y."/>
            <person name="Fan D."/>
            <person name="Liu Y."/>
            <person name="Guan J."/>
            <person name="Zhang Y."/>
            <person name="Yu S."/>
            <person name="Liu X."/>
            <person name="Zhang Y."/>
            <person name="Hong G."/>
            <person name="Han B."/>
            <person name="Choisne N."/>
            <person name="Demange N."/>
            <person name="Orjeda G."/>
            <person name="Samain S."/>
            <person name="Cattolico L."/>
            <person name="Pelletier E."/>
            <person name="Couloux A."/>
            <person name="Segurens B."/>
            <person name="Wincker P."/>
            <person name="D'Hont A."/>
            <person name="Scarpelli C."/>
            <person name="Weissenbach J."/>
            <person name="Salanoubat M."/>
            <person name="Quetier F."/>
            <person name="Yu Y."/>
            <person name="Kim H.R."/>
            <person name="Rambo T."/>
            <person name="Currie J."/>
            <person name="Collura K."/>
            <person name="Luo M."/>
            <person name="Yang T."/>
            <person name="Ammiraju J.S.S."/>
            <person name="Engler F."/>
            <person name="Soderlund C."/>
            <person name="Wing R.A."/>
            <person name="Palmer L.E."/>
            <person name="de la Bastide M."/>
            <person name="Spiegel L."/>
            <person name="Nascimento L."/>
            <person name="Zutavern T."/>
            <person name="O'Shaughnessy A."/>
            <person name="Dike S."/>
            <person name="Dedhia N."/>
            <person name="Preston R."/>
            <person name="Balija V."/>
            <person name="McCombie W.R."/>
            <person name="Chow T."/>
            <person name="Chen H."/>
            <person name="Chung M."/>
            <person name="Chen C."/>
            <person name="Shaw J."/>
            <person name="Wu H."/>
            <person name="Hsiao K."/>
            <person name="Chao Y."/>
            <person name="Chu M."/>
            <person name="Cheng C."/>
            <person name="Hour A."/>
            <person name="Lee P."/>
            <person name="Lin S."/>
            <person name="Lin Y."/>
            <person name="Liou J."/>
            <person name="Liu S."/>
            <person name="Hsing Y."/>
            <person name="Raghuvanshi S."/>
            <person name="Mohanty A."/>
            <person name="Bharti A.K."/>
            <person name="Gaur A."/>
            <person name="Gupta V."/>
            <person name="Kumar D."/>
            <person name="Ravi V."/>
            <person name="Vij S."/>
            <person name="Kapur A."/>
            <person name="Khurana P."/>
            <person name="Khurana P."/>
            <person name="Khurana J.P."/>
            <person name="Tyagi A.K."/>
            <person name="Gaikwad K."/>
            <person name="Singh A."/>
            <person name="Dalal V."/>
            <person name="Srivastava S."/>
            <person name="Dixit A."/>
            <person name="Pal A.K."/>
            <person name="Ghazi I.A."/>
            <person name="Yadav M."/>
            <person name="Pandit A."/>
            <person name="Bhargava A."/>
            <person name="Sureshbabu K."/>
            <person name="Batra K."/>
            <person name="Sharma T.R."/>
            <person name="Mohapatra T."/>
            <person name="Singh N.K."/>
            <person name="Messing J."/>
            <person name="Nelson A.B."/>
            <person name="Fuks G."/>
            <person name="Kavchok S."/>
            <person name="Keizer G."/>
            <person name="Linton E."/>
            <person name="Llaca V."/>
            <person name="Song R."/>
            <person name="Tanyolac B."/>
            <person name="Young S."/>
            <person name="Ho-Il K."/>
            <person name="Hahn J.H."/>
            <person name="Sangsakoo G."/>
            <person name="Vanavichit A."/>
            <person name="de Mattos Luiz.A.T."/>
            <person name="Zimmer P.D."/>
            <person name="Malone G."/>
            <person name="Dellagostin O."/>
            <person name="de Oliveira A.C."/>
            <person name="Bevan M."/>
            <person name="Bancroft I."/>
            <person name="Minx P."/>
            <person name="Cordum H."/>
            <person name="Wilson R."/>
            <person name="Cheng Z."/>
            <person name="Jin W."/>
            <person name="Jiang J."/>
            <person name="Leong S.A."/>
            <person name="Iwama H."/>
            <person name="Gojobori T."/>
            <person name="Itoh T."/>
            <person name="Niimura Y."/>
            <person name="Fujii Y."/>
            <person name="Habara T."/>
            <person name="Sakai H."/>
            <person name="Sato Y."/>
            <person name="Wilson G."/>
            <person name="Kumar K."/>
            <person name="McCouch S."/>
            <person name="Juretic N."/>
            <person name="Hoen D."/>
            <person name="Wright S."/>
            <person name="Bruskiewich R."/>
            <person name="Bureau T."/>
            <person name="Miyao A."/>
            <person name="Hirochika H."/>
            <person name="Nishikawa T."/>
            <person name="Kadowaki K."/>
            <person name="Sugiura M."/>
            <person name="Burr B."/>
            <person name="Sasaki T."/>
        </authorList>
    </citation>
    <scope>NUCLEOTIDE SEQUENCE [LARGE SCALE GENOMIC DNA]</scope>
    <source>
        <strain evidence="3">cv. Nipponbare</strain>
    </source>
</reference>
<organism evidence="2 3">
    <name type="scientific">Oryza sativa subsp. japonica</name>
    <name type="common">Rice</name>
    <dbReference type="NCBI Taxonomy" id="39947"/>
    <lineage>
        <taxon>Eukaryota</taxon>
        <taxon>Viridiplantae</taxon>
        <taxon>Streptophyta</taxon>
        <taxon>Embryophyta</taxon>
        <taxon>Tracheophyta</taxon>
        <taxon>Spermatophyta</taxon>
        <taxon>Magnoliopsida</taxon>
        <taxon>Liliopsida</taxon>
        <taxon>Poales</taxon>
        <taxon>Poaceae</taxon>
        <taxon>BOP clade</taxon>
        <taxon>Oryzoideae</taxon>
        <taxon>Oryzeae</taxon>
        <taxon>Oryzinae</taxon>
        <taxon>Oryza</taxon>
        <taxon>Oryza sativa</taxon>
    </lineage>
</organism>
<proteinExistence type="predicted"/>
<dbReference type="EMBL" id="AP004303">
    <property type="protein sequence ID" value="BAC21445.1"/>
    <property type="molecule type" value="Genomic_DNA"/>
</dbReference>
<evidence type="ECO:0000313" key="2">
    <source>
        <dbReference type="EMBL" id="BAC21445.1"/>
    </source>
</evidence>
<dbReference type="Proteomes" id="UP000000763">
    <property type="component" value="Chromosome 7"/>
</dbReference>
<name>Q8H446_ORYSJ</name>
<sequence length="267" mass="28977">MQFAPRRYLLPSPPPPSFVAVIRAPASRLNADVFPADLHLGFAHAGSMVVATASPTVVILRLGFHPTNSLEAMGRHDNALKRECDANAIVVGLAKTWLGFHPSSAACLSTTDATLLLPYQTSVGAWVLLHRRPLSASLTNLPIVTSHCRLHHASMPPVIPPQRPPGRPHLHARQVRLHASHDLAPLSAAPPCAMAACRRRPNLLAPSSTASRGASSAYPRYASATSSPTARRLPALAEDQIRRHIPQSPPSLLRPRRFLPYLHLRRL</sequence>
<dbReference type="AlphaFoldDB" id="Q8H446"/>